<proteinExistence type="predicted"/>
<dbReference type="Proteomes" id="UP000326396">
    <property type="component" value="Linkage Group LG13"/>
</dbReference>
<dbReference type="EMBL" id="SZYD01000005">
    <property type="protein sequence ID" value="KAD6119161.1"/>
    <property type="molecule type" value="Genomic_DNA"/>
</dbReference>
<evidence type="ECO:0000313" key="3">
    <source>
        <dbReference type="Proteomes" id="UP000326396"/>
    </source>
</evidence>
<organism evidence="2 3">
    <name type="scientific">Mikania micrantha</name>
    <name type="common">bitter vine</name>
    <dbReference type="NCBI Taxonomy" id="192012"/>
    <lineage>
        <taxon>Eukaryota</taxon>
        <taxon>Viridiplantae</taxon>
        <taxon>Streptophyta</taxon>
        <taxon>Embryophyta</taxon>
        <taxon>Tracheophyta</taxon>
        <taxon>Spermatophyta</taxon>
        <taxon>Magnoliopsida</taxon>
        <taxon>eudicotyledons</taxon>
        <taxon>Gunneridae</taxon>
        <taxon>Pentapetalae</taxon>
        <taxon>asterids</taxon>
        <taxon>campanulids</taxon>
        <taxon>Asterales</taxon>
        <taxon>Asteraceae</taxon>
        <taxon>Asteroideae</taxon>
        <taxon>Heliantheae alliance</taxon>
        <taxon>Eupatorieae</taxon>
        <taxon>Mikania</taxon>
    </lineage>
</organism>
<accession>A0A5N6PAG7</accession>
<feature type="region of interest" description="Disordered" evidence="1">
    <location>
        <begin position="71"/>
        <end position="97"/>
    </location>
</feature>
<dbReference type="AlphaFoldDB" id="A0A5N6PAG7"/>
<evidence type="ECO:0000313" key="2">
    <source>
        <dbReference type="EMBL" id="KAD6119161.1"/>
    </source>
</evidence>
<keyword evidence="3" id="KW-1185">Reference proteome</keyword>
<gene>
    <name evidence="2" type="ORF">E3N88_10432</name>
</gene>
<name>A0A5N6PAG7_9ASTR</name>
<evidence type="ECO:0000256" key="1">
    <source>
        <dbReference type="SAM" id="MobiDB-lite"/>
    </source>
</evidence>
<comment type="caution">
    <text evidence="2">The sequence shown here is derived from an EMBL/GenBank/DDBJ whole genome shotgun (WGS) entry which is preliminary data.</text>
</comment>
<reference evidence="2 3" key="1">
    <citation type="submission" date="2019-05" db="EMBL/GenBank/DDBJ databases">
        <title>Mikania micrantha, genome provides insights into the molecular mechanism of rapid growth.</title>
        <authorList>
            <person name="Liu B."/>
        </authorList>
    </citation>
    <scope>NUCLEOTIDE SEQUENCE [LARGE SCALE GENOMIC DNA]</scope>
    <source>
        <strain evidence="2">NLD-2019</strain>
        <tissue evidence="2">Leaf</tissue>
    </source>
</reference>
<protein>
    <submittedName>
        <fullName evidence="2">Uncharacterized protein</fullName>
    </submittedName>
</protein>
<sequence>MTDSSIESSSMSQAMALKSYTTASGSLSLLDSKTLLPSYWVHGPTAGPSTSIPQPSSHVFLPSPHVYTFLSSSSESKGSPNEWISSKGGGERGRQEPFSMSQAMDLQSYTTASGSLSFLNSKPLLPSYWVHGPTAGPSTSIPQPSRCVYTLLTFE</sequence>